<dbReference type="GO" id="GO:0005829">
    <property type="term" value="C:cytosol"/>
    <property type="evidence" value="ECO:0007669"/>
    <property type="project" value="TreeGrafter"/>
</dbReference>
<proteinExistence type="inferred from homology"/>
<dbReference type="Gene3D" id="3.40.190.290">
    <property type="match status" value="1"/>
</dbReference>
<dbReference type="SUPFAM" id="SSF46785">
    <property type="entry name" value="Winged helix' DNA-binding domain"/>
    <property type="match status" value="1"/>
</dbReference>
<dbReference type="SUPFAM" id="SSF53850">
    <property type="entry name" value="Periplasmic binding protein-like II"/>
    <property type="match status" value="1"/>
</dbReference>
<name>A0A1I2AGB4_9BACI</name>
<dbReference type="EMBL" id="FONT01000001">
    <property type="protein sequence ID" value="SFE43054.1"/>
    <property type="molecule type" value="Genomic_DNA"/>
</dbReference>
<dbReference type="InterPro" id="IPR036388">
    <property type="entry name" value="WH-like_DNA-bd_sf"/>
</dbReference>
<keyword evidence="7" id="KW-1185">Reference proteome</keyword>
<dbReference type="InterPro" id="IPR036390">
    <property type="entry name" value="WH_DNA-bd_sf"/>
</dbReference>
<dbReference type="PROSITE" id="PS50931">
    <property type="entry name" value="HTH_LYSR"/>
    <property type="match status" value="1"/>
</dbReference>
<keyword evidence="2" id="KW-0805">Transcription regulation</keyword>
<comment type="similarity">
    <text evidence="1">Belongs to the LysR transcriptional regulatory family.</text>
</comment>
<dbReference type="RefSeq" id="WP_177194679.1">
    <property type="nucleotide sequence ID" value="NZ_FONT01000001.1"/>
</dbReference>
<gene>
    <name evidence="6" type="ORF">SAMN05192532_101849</name>
</gene>
<dbReference type="Pfam" id="PF03466">
    <property type="entry name" value="LysR_substrate"/>
    <property type="match status" value="1"/>
</dbReference>
<dbReference type="InterPro" id="IPR005119">
    <property type="entry name" value="LysR_subst-bd"/>
</dbReference>
<dbReference type="AlphaFoldDB" id="A0A1I2AGB4"/>
<protein>
    <submittedName>
        <fullName evidence="6">DNA-binding transcriptional regulator, LysR family</fullName>
    </submittedName>
</protein>
<dbReference type="PANTHER" id="PTHR30419">
    <property type="entry name" value="HTH-TYPE TRANSCRIPTIONAL REGULATOR YBHD"/>
    <property type="match status" value="1"/>
</dbReference>
<reference evidence="6 7" key="1">
    <citation type="submission" date="2016-10" db="EMBL/GenBank/DDBJ databases">
        <authorList>
            <person name="de Groot N.N."/>
        </authorList>
    </citation>
    <scope>NUCLEOTIDE SEQUENCE [LARGE SCALE GENOMIC DNA]</scope>
    <source>
        <strain evidence="6 7">DSM 23995</strain>
    </source>
</reference>
<dbReference type="PANTHER" id="PTHR30419:SF8">
    <property type="entry name" value="NITROGEN ASSIMILATION TRANSCRIPTIONAL ACTIVATOR-RELATED"/>
    <property type="match status" value="1"/>
</dbReference>
<keyword evidence="3 6" id="KW-0238">DNA-binding</keyword>
<dbReference type="CDD" id="cd05466">
    <property type="entry name" value="PBP2_LTTR_substrate"/>
    <property type="match status" value="1"/>
</dbReference>
<dbReference type="InterPro" id="IPR000847">
    <property type="entry name" value="LysR_HTH_N"/>
</dbReference>
<dbReference type="FunFam" id="1.10.10.10:FF:000001">
    <property type="entry name" value="LysR family transcriptional regulator"/>
    <property type="match status" value="1"/>
</dbReference>
<dbReference type="Gene3D" id="1.10.10.10">
    <property type="entry name" value="Winged helix-like DNA-binding domain superfamily/Winged helix DNA-binding domain"/>
    <property type="match status" value="1"/>
</dbReference>
<dbReference type="GO" id="GO:0003677">
    <property type="term" value="F:DNA binding"/>
    <property type="evidence" value="ECO:0007669"/>
    <property type="project" value="UniProtKB-KW"/>
</dbReference>
<dbReference type="PRINTS" id="PR00039">
    <property type="entry name" value="HTHLYSR"/>
</dbReference>
<sequence length="293" mass="32778">MDIKQLMYFQEVAELGSFTRAAEKLHIAQPAISKAIKNLENELDCMLFIREKRHVYLTAEGRILKKHADQLIKGFERAKNELQDVKAGILGTVQLGLPSMVGSYYFPEKLARFKKKNPSFAIDLYEAGSTDLGEAIIDGEMEMGTVVVSEGMNDMLQIHPFLEEPLMLVVPPNHHLAEKRSVPLSQLAHEPLILFKEGYYQRKVIEEAGELAGQSPKIAFETNQISMAKSLTARGFGVSVFLKMVVPEKEEDLVAIPFDPPIVLTLGIAHKKNVPLSPANKAFLNFLMDETTR</sequence>
<evidence type="ECO:0000256" key="3">
    <source>
        <dbReference type="ARBA" id="ARBA00023125"/>
    </source>
</evidence>
<dbReference type="Proteomes" id="UP000199516">
    <property type="component" value="Unassembled WGS sequence"/>
</dbReference>
<dbReference type="InterPro" id="IPR050950">
    <property type="entry name" value="HTH-type_LysR_regulators"/>
</dbReference>
<evidence type="ECO:0000313" key="7">
    <source>
        <dbReference type="Proteomes" id="UP000199516"/>
    </source>
</evidence>
<dbReference type="Pfam" id="PF00126">
    <property type="entry name" value="HTH_1"/>
    <property type="match status" value="1"/>
</dbReference>
<keyword evidence="4" id="KW-0804">Transcription</keyword>
<feature type="domain" description="HTH lysR-type" evidence="5">
    <location>
        <begin position="1"/>
        <end position="58"/>
    </location>
</feature>
<dbReference type="STRING" id="930128.SAMN05192532_101849"/>
<evidence type="ECO:0000256" key="1">
    <source>
        <dbReference type="ARBA" id="ARBA00009437"/>
    </source>
</evidence>
<evidence type="ECO:0000256" key="4">
    <source>
        <dbReference type="ARBA" id="ARBA00023163"/>
    </source>
</evidence>
<accession>A0A1I2AGB4</accession>
<organism evidence="6 7">
    <name type="scientific">Alteribacillus iranensis</name>
    <dbReference type="NCBI Taxonomy" id="930128"/>
    <lineage>
        <taxon>Bacteria</taxon>
        <taxon>Bacillati</taxon>
        <taxon>Bacillota</taxon>
        <taxon>Bacilli</taxon>
        <taxon>Bacillales</taxon>
        <taxon>Bacillaceae</taxon>
        <taxon>Alteribacillus</taxon>
    </lineage>
</organism>
<evidence type="ECO:0000259" key="5">
    <source>
        <dbReference type="PROSITE" id="PS50931"/>
    </source>
</evidence>
<evidence type="ECO:0000256" key="2">
    <source>
        <dbReference type="ARBA" id="ARBA00023015"/>
    </source>
</evidence>
<dbReference type="GO" id="GO:0003700">
    <property type="term" value="F:DNA-binding transcription factor activity"/>
    <property type="evidence" value="ECO:0007669"/>
    <property type="project" value="InterPro"/>
</dbReference>
<evidence type="ECO:0000313" key="6">
    <source>
        <dbReference type="EMBL" id="SFE43054.1"/>
    </source>
</evidence>